<feature type="transmembrane region" description="Helical" evidence="7">
    <location>
        <begin position="332"/>
        <end position="354"/>
    </location>
</feature>
<evidence type="ECO:0000259" key="8">
    <source>
        <dbReference type="Pfam" id="PF01757"/>
    </source>
</evidence>
<gene>
    <name evidence="9" type="ORF">GCM10010916_30310</name>
</gene>
<evidence type="ECO:0000256" key="4">
    <source>
        <dbReference type="ARBA" id="ARBA00022692"/>
    </source>
</evidence>
<keyword evidence="9" id="KW-0012">Acyltransferase</keyword>
<evidence type="ECO:0000313" key="10">
    <source>
        <dbReference type="Proteomes" id="UP000644756"/>
    </source>
</evidence>
<evidence type="ECO:0000256" key="7">
    <source>
        <dbReference type="SAM" id="Phobius"/>
    </source>
</evidence>
<dbReference type="Pfam" id="PF01757">
    <property type="entry name" value="Acyl_transf_3"/>
    <property type="match status" value="1"/>
</dbReference>
<keyword evidence="4 7" id="KW-0812">Transmembrane</keyword>
<dbReference type="PANTHER" id="PTHR40074">
    <property type="entry name" value="O-ACETYLTRANSFERASE WECH"/>
    <property type="match status" value="1"/>
</dbReference>
<dbReference type="GO" id="GO:0016413">
    <property type="term" value="F:O-acetyltransferase activity"/>
    <property type="evidence" value="ECO:0007669"/>
    <property type="project" value="TreeGrafter"/>
</dbReference>
<accession>A0A917D5G5</accession>
<comment type="caution">
    <text evidence="9">The sequence shown here is derived from an EMBL/GenBank/DDBJ whole genome shotgun (WGS) entry which is preliminary data.</text>
</comment>
<feature type="transmembrane region" description="Helical" evidence="7">
    <location>
        <begin position="87"/>
        <end position="104"/>
    </location>
</feature>
<dbReference type="GO" id="GO:0005886">
    <property type="term" value="C:plasma membrane"/>
    <property type="evidence" value="ECO:0007669"/>
    <property type="project" value="UniProtKB-SubCell"/>
</dbReference>
<reference evidence="9" key="2">
    <citation type="submission" date="2020-09" db="EMBL/GenBank/DDBJ databases">
        <authorList>
            <person name="Sun Q."/>
            <person name="Zhou Y."/>
        </authorList>
    </citation>
    <scope>NUCLEOTIDE SEQUENCE</scope>
    <source>
        <strain evidence="9">CGMCC 1.12987</strain>
    </source>
</reference>
<evidence type="ECO:0000256" key="3">
    <source>
        <dbReference type="ARBA" id="ARBA00022475"/>
    </source>
</evidence>
<name>A0A917D5G5_9BACL</name>
<feature type="transmembrane region" description="Helical" evidence="7">
    <location>
        <begin position="300"/>
        <end position="320"/>
    </location>
</feature>
<keyword evidence="10" id="KW-1185">Reference proteome</keyword>
<feature type="transmembrane region" description="Helical" evidence="7">
    <location>
        <begin position="271"/>
        <end position="288"/>
    </location>
</feature>
<dbReference type="InterPro" id="IPR002656">
    <property type="entry name" value="Acyl_transf_3_dom"/>
</dbReference>
<evidence type="ECO:0000256" key="2">
    <source>
        <dbReference type="ARBA" id="ARBA00007400"/>
    </source>
</evidence>
<comment type="similarity">
    <text evidence="2">Belongs to the acyltransferase 3 family.</text>
</comment>
<proteinExistence type="inferred from homology"/>
<feature type="transmembrane region" description="Helical" evidence="7">
    <location>
        <begin position="192"/>
        <end position="210"/>
    </location>
</feature>
<evidence type="ECO:0000256" key="6">
    <source>
        <dbReference type="ARBA" id="ARBA00023136"/>
    </source>
</evidence>
<dbReference type="EMBL" id="BMGR01000010">
    <property type="protein sequence ID" value="GGG11408.1"/>
    <property type="molecule type" value="Genomic_DNA"/>
</dbReference>
<feature type="transmembrane region" description="Helical" evidence="7">
    <location>
        <begin position="12"/>
        <end position="36"/>
    </location>
</feature>
<comment type="subcellular location">
    <subcellularLocation>
        <location evidence="1">Cell membrane</location>
        <topology evidence="1">Multi-pass membrane protein</topology>
    </subcellularLocation>
</comment>
<dbReference type="RefSeq" id="WP_188531921.1">
    <property type="nucleotide sequence ID" value="NZ_BMGR01000010.1"/>
</dbReference>
<feature type="transmembrane region" description="Helical" evidence="7">
    <location>
        <begin position="230"/>
        <end position="251"/>
    </location>
</feature>
<keyword evidence="5 7" id="KW-1133">Transmembrane helix</keyword>
<dbReference type="AlphaFoldDB" id="A0A917D5G5"/>
<keyword evidence="3" id="KW-1003">Cell membrane</keyword>
<keyword evidence="6 7" id="KW-0472">Membrane</keyword>
<sequence length="387" mass="45777">MSKSEHLNEVNLVRALAIVGVLMVHSTSSAVGQTIGTPYLPFYNFLNIFFKFGTPTFIFLSSFVLFYNYYHRPFSKETIIRFYKNRLLYILVPYVMFSGIYFTLKNYSSMLVDAKSYTLNRFLDQLMWGDAHDHLYFVFISIQFYLMFPFLLYFFQKAGWARRYAVLLGFALQWGFIFLNRDYFQIVQKGSISFSYMAYFFLGVFLGIYFEKIKDWIIIRKENMLSLKGVVWISLWGLWIVAAFLYVSLWYETRANGTWRQNLYYESYWNFHTFLSAIILFQLAFVIYRHAPKLIVRAMLHLASVSFGIYLFHPIVLRFYRFYQPAKEGIVFHLWVAGGFLTALIVSWIVVTVVTKIKFSWILFGNKPRGKKRAVSETAVQVREAKP</sequence>
<feature type="domain" description="Acyltransferase 3" evidence="8">
    <location>
        <begin position="8"/>
        <end position="350"/>
    </location>
</feature>
<organism evidence="9 10">
    <name type="scientific">Paenibacillus abyssi</name>
    <dbReference type="NCBI Taxonomy" id="1340531"/>
    <lineage>
        <taxon>Bacteria</taxon>
        <taxon>Bacillati</taxon>
        <taxon>Bacillota</taxon>
        <taxon>Bacilli</taxon>
        <taxon>Bacillales</taxon>
        <taxon>Paenibacillaceae</taxon>
        <taxon>Paenibacillus</taxon>
    </lineage>
</organism>
<feature type="transmembrane region" description="Helical" evidence="7">
    <location>
        <begin position="164"/>
        <end position="180"/>
    </location>
</feature>
<keyword evidence="9" id="KW-0808">Transferase</keyword>
<evidence type="ECO:0000256" key="5">
    <source>
        <dbReference type="ARBA" id="ARBA00022989"/>
    </source>
</evidence>
<reference evidence="9" key="1">
    <citation type="journal article" date="2014" name="Int. J. Syst. Evol. Microbiol.">
        <title>Complete genome sequence of Corynebacterium casei LMG S-19264T (=DSM 44701T), isolated from a smear-ripened cheese.</title>
        <authorList>
            <consortium name="US DOE Joint Genome Institute (JGI-PGF)"/>
            <person name="Walter F."/>
            <person name="Albersmeier A."/>
            <person name="Kalinowski J."/>
            <person name="Ruckert C."/>
        </authorList>
    </citation>
    <scope>NUCLEOTIDE SEQUENCE</scope>
    <source>
        <strain evidence="9">CGMCC 1.12987</strain>
    </source>
</reference>
<dbReference type="PANTHER" id="PTHR40074:SF2">
    <property type="entry name" value="O-ACETYLTRANSFERASE WECH"/>
    <property type="match status" value="1"/>
</dbReference>
<evidence type="ECO:0000256" key="1">
    <source>
        <dbReference type="ARBA" id="ARBA00004651"/>
    </source>
</evidence>
<evidence type="ECO:0000313" key="9">
    <source>
        <dbReference type="EMBL" id="GGG11408.1"/>
    </source>
</evidence>
<protein>
    <submittedName>
        <fullName evidence="9">Acyltransferase 3</fullName>
    </submittedName>
</protein>
<dbReference type="GO" id="GO:0009246">
    <property type="term" value="P:enterobacterial common antigen biosynthetic process"/>
    <property type="evidence" value="ECO:0007669"/>
    <property type="project" value="TreeGrafter"/>
</dbReference>
<feature type="transmembrane region" description="Helical" evidence="7">
    <location>
        <begin position="48"/>
        <end position="67"/>
    </location>
</feature>
<feature type="transmembrane region" description="Helical" evidence="7">
    <location>
        <begin position="135"/>
        <end position="155"/>
    </location>
</feature>
<dbReference type="Proteomes" id="UP000644756">
    <property type="component" value="Unassembled WGS sequence"/>
</dbReference>